<feature type="transmembrane region" description="Helical" evidence="5">
    <location>
        <begin position="20"/>
        <end position="46"/>
    </location>
</feature>
<dbReference type="GO" id="GO:0016020">
    <property type="term" value="C:membrane"/>
    <property type="evidence" value="ECO:0007669"/>
    <property type="project" value="UniProtKB-SubCell"/>
</dbReference>
<accession>A0A381Z709</accession>
<evidence type="ECO:0000313" key="7">
    <source>
        <dbReference type="EMBL" id="SVA85030.1"/>
    </source>
</evidence>
<dbReference type="SUPFAM" id="SSF161098">
    <property type="entry name" value="MetI-like"/>
    <property type="match status" value="2"/>
</dbReference>
<feature type="transmembrane region" description="Helical" evidence="5">
    <location>
        <begin position="304"/>
        <end position="324"/>
    </location>
</feature>
<feature type="transmembrane region" description="Helical" evidence="5">
    <location>
        <begin position="171"/>
        <end position="196"/>
    </location>
</feature>
<sequence>MVYLFGNQGMIKEALLGHEIYGPIGIVIALAFWIFPHTVLILTTALSSADSRLYEAAVALRTGRVRTFFTVTLPGAKYGVMSACFVAFTYAITDFGAPKVIGGWYNMLSVDIYKQVVGQWNFQMGAVVSVVLLFPVIISFVADRLVQRRQVAQISARSVPLEPKPNRRFDLIMLAYCLVIAIILVGILAVAAYASFIKFWPYNLSLTLDNYQFDLMDGGGWKAYRNSIVMAVWTAGIGTLIIFTGAYFIEKSQRYGKFRSILQFIAIVPLAVPGMVLGLAYIFFFNPITFTIPFTGVELPNPFSFLYATMGILVICTIVHYYTVPHLTALTALKQMDREFEAVSASLKVPFYKTFSRVTLPVCLPAIFDISIYLFVNAMTTVSAVVFLWGPETHLASVAVLNMDDQGDIAAAAAMAMMIVYTSATVRVAYVLLTRGLQRKTQAWRQREPVTESIGQPVVT</sequence>
<dbReference type="NCBIfam" id="TIGR03262">
    <property type="entry name" value="PhnU2"/>
    <property type="match status" value="1"/>
</dbReference>
<evidence type="ECO:0000256" key="3">
    <source>
        <dbReference type="ARBA" id="ARBA00022989"/>
    </source>
</evidence>
<dbReference type="InterPro" id="IPR017664">
    <property type="entry name" value="AminoethylPonate_ABC_perm-1"/>
</dbReference>
<evidence type="ECO:0000256" key="5">
    <source>
        <dbReference type="SAM" id="Phobius"/>
    </source>
</evidence>
<feature type="transmembrane region" description="Helical" evidence="5">
    <location>
        <begin position="122"/>
        <end position="142"/>
    </location>
</feature>
<feature type="transmembrane region" description="Helical" evidence="5">
    <location>
        <begin position="362"/>
        <end position="389"/>
    </location>
</feature>
<organism evidence="7">
    <name type="scientific">marine metagenome</name>
    <dbReference type="NCBI Taxonomy" id="408172"/>
    <lineage>
        <taxon>unclassified sequences</taxon>
        <taxon>metagenomes</taxon>
        <taxon>ecological metagenomes</taxon>
    </lineage>
</organism>
<name>A0A381Z709_9ZZZZ</name>
<reference evidence="7" key="1">
    <citation type="submission" date="2018-05" db="EMBL/GenBank/DDBJ databases">
        <authorList>
            <person name="Lanie J.A."/>
            <person name="Ng W.-L."/>
            <person name="Kazmierczak K.M."/>
            <person name="Andrzejewski T.M."/>
            <person name="Davidsen T.M."/>
            <person name="Wayne K.J."/>
            <person name="Tettelin H."/>
            <person name="Glass J.I."/>
            <person name="Rusch D."/>
            <person name="Podicherti R."/>
            <person name="Tsui H.-C.T."/>
            <person name="Winkler M.E."/>
        </authorList>
    </citation>
    <scope>NUCLEOTIDE SEQUENCE</scope>
</reference>
<keyword evidence="4 5" id="KW-0472">Membrane</keyword>
<dbReference type="PANTHER" id="PTHR43496">
    <property type="entry name" value="PROTEIN LPLB"/>
    <property type="match status" value="1"/>
</dbReference>
<evidence type="ECO:0000256" key="1">
    <source>
        <dbReference type="ARBA" id="ARBA00004141"/>
    </source>
</evidence>
<dbReference type="CDD" id="cd06261">
    <property type="entry name" value="TM_PBP2"/>
    <property type="match status" value="2"/>
</dbReference>
<feature type="transmembrane region" description="Helical" evidence="5">
    <location>
        <begin position="67"/>
        <end position="92"/>
    </location>
</feature>
<feature type="transmembrane region" description="Helical" evidence="5">
    <location>
        <begin position="228"/>
        <end position="249"/>
    </location>
</feature>
<evidence type="ECO:0000256" key="2">
    <source>
        <dbReference type="ARBA" id="ARBA00022692"/>
    </source>
</evidence>
<feature type="transmembrane region" description="Helical" evidence="5">
    <location>
        <begin position="409"/>
        <end position="433"/>
    </location>
</feature>
<proteinExistence type="predicted"/>
<keyword evidence="2 5" id="KW-0812">Transmembrane</keyword>
<dbReference type="PANTHER" id="PTHR43496:SF1">
    <property type="entry name" value="POLYGALACTURONAN_RHAMNOGALACTURONAN TRANSPORT SYSTEM PERMEASE PROTEIN YTEP"/>
    <property type="match status" value="1"/>
</dbReference>
<dbReference type="EMBL" id="UINC01020197">
    <property type="protein sequence ID" value="SVA85030.1"/>
    <property type="molecule type" value="Genomic_DNA"/>
</dbReference>
<dbReference type="Gene3D" id="1.10.3720.10">
    <property type="entry name" value="MetI-like"/>
    <property type="match status" value="2"/>
</dbReference>
<dbReference type="GO" id="GO:0055085">
    <property type="term" value="P:transmembrane transport"/>
    <property type="evidence" value="ECO:0007669"/>
    <property type="project" value="InterPro"/>
</dbReference>
<feature type="transmembrane region" description="Helical" evidence="5">
    <location>
        <begin position="261"/>
        <end position="284"/>
    </location>
</feature>
<feature type="domain" description="ABC transmembrane type-1" evidence="6">
    <location>
        <begin position="1"/>
        <end position="142"/>
    </location>
</feature>
<dbReference type="InterPro" id="IPR035906">
    <property type="entry name" value="MetI-like_sf"/>
</dbReference>
<comment type="subcellular location">
    <subcellularLocation>
        <location evidence="1">Membrane</location>
        <topology evidence="1">Multi-pass membrane protein</topology>
    </subcellularLocation>
</comment>
<protein>
    <recommendedName>
        <fullName evidence="6">ABC transmembrane type-1 domain-containing protein</fullName>
    </recommendedName>
</protein>
<dbReference type="InterPro" id="IPR000515">
    <property type="entry name" value="MetI-like"/>
</dbReference>
<dbReference type="PROSITE" id="PS50928">
    <property type="entry name" value="ABC_TM1"/>
    <property type="match status" value="2"/>
</dbReference>
<dbReference type="AlphaFoldDB" id="A0A381Z709"/>
<keyword evidence="3 5" id="KW-1133">Transmembrane helix</keyword>
<evidence type="ECO:0000259" key="6">
    <source>
        <dbReference type="PROSITE" id="PS50928"/>
    </source>
</evidence>
<dbReference type="Pfam" id="PF00528">
    <property type="entry name" value="BPD_transp_1"/>
    <property type="match status" value="2"/>
</dbReference>
<feature type="domain" description="ABC transmembrane type-1" evidence="6">
    <location>
        <begin position="224"/>
        <end position="430"/>
    </location>
</feature>
<gene>
    <name evidence="7" type="ORF">METZ01_LOCUS137884</name>
</gene>
<evidence type="ECO:0000256" key="4">
    <source>
        <dbReference type="ARBA" id="ARBA00023136"/>
    </source>
</evidence>